<proteinExistence type="predicted"/>
<reference evidence="1" key="1">
    <citation type="journal article" date="2014" name="Front. Microbiol.">
        <title>High frequency of phylogenetically diverse reductive dehalogenase-homologous genes in deep subseafloor sedimentary metagenomes.</title>
        <authorList>
            <person name="Kawai M."/>
            <person name="Futagami T."/>
            <person name="Toyoda A."/>
            <person name="Takaki Y."/>
            <person name="Nishi S."/>
            <person name="Hori S."/>
            <person name="Arai W."/>
            <person name="Tsubouchi T."/>
            <person name="Morono Y."/>
            <person name="Uchiyama I."/>
            <person name="Ito T."/>
            <person name="Fujiyama A."/>
            <person name="Inagaki F."/>
            <person name="Takami H."/>
        </authorList>
    </citation>
    <scope>NUCLEOTIDE SEQUENCE</scope>
    <source>
        <strain evidence="1">Expedition CK06-06</strain>
    </source>
</reference>
<comment type="caution">
    <text evidence="1">The sequence shown here is derived from an EMBL/GenBank/DDBJ whole genome shotgun (WGS) entry which is preliminary data.</text>
</comment>
<name>X1ITQ6_9ZZZZ</name>
<dbReference type="AlphaFoldDB" id="X1ITQ6"/>
<protein>
    <submittedName>
        <fullName evidence="1">Uncharacterized protein</fullName>
    </submittedName>
</protein>
<dbReference type="EMBL" id="BARU01032575">
    <property type="protein sequence ID" value="GAH72650.1"/>
    <property type="molecule type" value="Genomic_DNA"/>
</dbReference>
<evidence type="ECO:0000313" key="1">
    <source>
        <dbReference type="EMBL" id="GAH72650.1"/>
    </source>
</evidence>
<accession>X1ITQ6</accession>
<feature type="non-terminal residue" evidence="1">
    <location>
        <position position="1"/>
    </location>
</feature>
<organism evidence="1">
    <name type="scientific">marine sediment metagenome</name>
    <dbReference type="NCBI Taxonomy" id="412755"/>
    <lineage>
        <taxon>unclassified sequences</taxon>
        <taxon>metagenomes</taxon>
        <taxon>ecological metagenomes</taxon>
    </lineage>
</organism>
<sequence length="60" mass="7201">NRYYRMTEEKAENRLMPLDIKKYTSLFKKLWGCIKDICNKLWKWPSGALGGLIEIIREHT</sequence>
<gene>
    <name evidence="1" type="ORF">S03H2_51355</name>
</gene>